<protein>
    <recommendedName>
        <fullName evidence="8">Fibronectin type-III domain-containing protein</fullName>
    </recommendedName>
</protein>
<dbReference type="CDD" id="cd00063">
    <property type="entry name" value="FN3"/>
    <property type="match status" value="1"/>
</dbReference>
<dbReference type="GO" id="GO:0016064">
    <property type="term" value="P:immunoglobulin mediated immune response"/>
    <property type="evidence" value="ECO:0007669"/>
    <property type="project" value="TreeGrafter"/>
</dbReference>
<keyword evidence="5" id="KW-0472">Membrane</keyword>
<dbReference type="PANTHER" id="PTHR23037:SF42">
    <property type="entry name" value="CYTOKINE RECEPTOR COMMON SUBUNIT GAMMA ISOFORM X1-RELATED"/>
    <property type="match status" value="1"/>
</dbReference>
<organism evidence="9 10">
    <name type="scientific">Pygocentrus nattereri</name>
    <name type="common">Red-bellied piranha</name>
    <dbReference type="NCBI Taxonomy" id="42514"/>
    <lineage>
        <taxon>Eukaryota</taxon>
        <taxon>Metazoa</taxon>
        <taxon>Chordata</taxon>
        <taxon>Craniata</taxon>
        <taxon>Vertebrata</taxon>
        <taxon>Euteleostomi</taxon>
        <taxon>Actinopterygii</taxon>
        <taxon>Neopterygii</taxon>
        <taxon>Teleostei</taxon>
        <taxon>Ostariophysi</taxon>
        <taxon>Characiformes</taxon>
        <taxon>Characoidei</taxon>
        <taxon>Pygocentrus</taxon>
    </lineage>
</organism>
<reference evidence="9 10" key="1">
    <citation type="submission" date="2020-10" db="EMBL/GenBank/DDBJ databases">
        <title>Pygocentrus nattereri (red-bellied piranha) genome, fPygNat1, primary haplotype.</title>
        <authorList>
            <person name="Myers G."/>
            <person name="Meyer A."/>
            <person name="Karagic N."/>
            <person name="Pippel M."/>
            <person name="Winkler S."/>
            <person name="Tracey A."/>
            <person name="Wood J."/>
            <person name="Formenti G."/>
            <person name="Howe K."/>
            <person name="Fedrigo O."/>
            <person name="Jarvis E.D."/>
        </authorList>
    </citation>
    <scope>NUCLEOTIDE SEQUENCE [LARGE SCALE GENOMIC DNA]</scope>
</reference>
<dbReference type="Gene3D" id="2.60.40.10">
    <property type="entry name" value="Immunoglobulins"/>
    <property type="match status" value="2"/>
</dbReference>
<dbReference type="PANTHER" id="PTHR23037">
    <property type="entry name" value="CYTOKINE RECEPTOR"/>
    <property type="match status" value="1"/>
</dbReference>
<dbReference type="InterPro" id="IPR036116">
    <property type="entry name" value="FN3_sf"/>
</dbReference>
<evidence type="ECO:0000256" key="1">
    <source>
        <dbReference type="ARBA" id="ARBA00004479"/>
    </source>
</evidence>
<evidence type="ECO:0000256" key="3">
    <source>
        <dbReference type="ARBA" id="ARBA00022729"/>
    </source>
</evidence>
<reference evidence="9" key="2">
    <citation type="submission" date="2025-08" db="UniProtKB">
        <authorList>
            <consortium name="Ensembl"/>
        </authorList>
    </citation>
    <scope>IDENTIFICATION</scope>
</reference>
<reference evidence="9" key="3">
    <citation type="submission" date="2025-09" db="UniProtKB">
        <authorList>
            <consortium name="Ensembl"/>
        </authorList>
    </citation>
    <scope>IDENTIFICATION</scope>
</reference>
<keyword evidence="7" id="KW-0325">Glycoprotein</keyword>
<evidence type="ECO:0000259" key="8">
    <source>
        <dbReference type="PROSITE" id="PS50853"/>
    </source>
</evidence>
<evidence type="ECO:0000256" key="5">
    <source>
        <dbReference type="ARBA" id="ARBA00023136"/>
    </source>
</evidence>
<keyword evidence="10" id="KW-1185">Reference proteome</keyword>
<dbReference type="GeneTree" id="ENSGT00530000069547"/>
<proteinExistence type="predicted"/>
<evidence type="ECO:0000256" key="2">
    <source>
        <dbReference type="ARBA" id="ARBA00022692"/>
    </source>
</evidence>
<keyword evidence="4" id="KW-1133">Transmembrane helix</keyword>
<evidence type="ECO:0000256" key="6">
    <source>
        <dbReference type="ARBA" id="ARBA00023170"/>
    </source>
</evidence>
<evidence type="ECO:0000256" key="4">
    <source>
        <dbReference type="ARBA" id="ARBA00022989"/>
    </source>
</evidence>
<comment type="subcellular location">
    <subcellularLocation>
        <location evidence="1">Membrane</location>
        <topology evidence="1">Single-pass type I membrane protein</topology>
    </subcellularLocation>
</comment>
<dbReference type="GO" id="GO:0009897">
    <property type="term" value="C:external side of plasma membrane"/>
    <property type="evidence" value="ECO:0007669"/>
    <property type="project" value="TreeGrafter"/>
</dbReference>
<evidence type="ECO:0000313" key="9">
    <source>
        <dbReference type="Ensembl" id="ENSPNAP00000025630.2"/>
    </source>
</evidence>
<accession>A0A3B4DQA4</accession>
<feature type="domain" description="Fibronectin type-III" evidence="8">
    <location>
        <begin position="109"/>
        <end position="205"/>
    </location>
</feature>
<keyword evidence="3" id="KW-0732">Signal</keyword>
<keyword evidence="2" id="KW-0812">Transmembrane</keyword>
<dbReference type="InterPro" id="IPR003961">
    <property type="entry name" value="FN3_dom"/>
</dbReference>
<keyword evidence="6" id="KW-0675">Receptor</keyword>
<sequence length="206" mass="23941">MRRTIRCVRFLLTTVSEPTESDLKCFNDYDAVMKCHMISDKLHCPAYKLSVFHEINRTYSCSFEHFPPKTCECKFQVPGFVLTETFSATLYRGEKFVFTKTIKTGESIKPKPPTIVSVNLTENGNFLITWDTNYNEPFSSSLSTKLTYGIKGSKVNVSEHHFTKILSRLTLQPNSDYVVRVRTEFNNNSIFSDYSQPYEFRTRKFQ</sequence>
<name>A0A3B4DQA4_PYGNA</name>
<dbReference type="InterPro" id="IPR013783">
    <property type="entry name" value="Ig-like_fold"/>
</dbReference>
<dbReference type="AlphaFoldDB" id="A0A3B4DQA4"/>
<dbReference type="Proteomes" id="UP001501920">
    <property type="component" value="Chromosome 27"/>
</dbReference>
<dbReference type="SUPFAM" id="SSF49265">
    <property type="entry name" value="Fibronectin type III"/>
    <property type="match status" value="2"/>
</dbReference>
<dbReference type="PROSITE" id="PS50853">
    <property type="entry name" value="FN3"/>
    <property type="match status" value="1"/>
</dbReference>
<evidence type="ECO:0000313" key="10">
    <source>
        <dbReference type="Proteomes" id="UP001501920"/>
    </source>
</evidence>
<dbReference type="GO" id="GO:0004896">
    <property type="term" value="F:cytokine receptor activity"/>
    <property type="evidence" value="ECO:0007669"/>
    <property type="project" value="TreeGrafter"/>
</dbReference>
<dbReference type="Ensembl" id="ENSPNAT00000007139.2">
    <property type="protein sequence ID" value="ENSPNAP00000025630.2"/>
    <property type="gene ID" value="ENSPNAG00000037163.1"/>
</dbReference>
<evidence type="ECO:0000256" key="7">
    <source>
        <dbReference type="ARBA" id="ARBA00023180"/>
    </source>
</evidence>